<dbReference type="Proteomes" id="UP000315750">
    <property type="component" value="Chromosome"/>
</dbReference>
<proteinExistence type="predicted"/>
<dbReference type="KEGG" id="amuc:Pan181_23950"/>
<dbReference type="InterPro" id="IPR030934">
    <property type="entry name" value="Intein_C"/>
</dbReference>
<dbReference type="InterPro" id="IPR036844">
    <property type="entry name" value="Hint_dom_sf"/>
</dbReference>
<name>A0A518AN93_9BACT</name>
<dbReference type="NCBIfam" id="TIGR01443">
    <property type="entry name" value="intein_Cterm"/>
    <property type="match status" value="1"/>
</dbReference>
<organism evidence="1 2">
    <name type="scientific">Aeoliella mucimassa</name>
    <dbReference type="NCBI Taxonomy" id="2527972"/>
    <lineage>
        <taxon>Bacteria</taxon>
        <taxon>Pseudomonadati</taxon>
        <taxon>Planctomycetota</taxon>
        <taxon>Planctomycetia</taxon>
        <taxon>Pirellulales</taxon>
        <taxon>Lacipirellulaceae</taxon>
        <taxon>Aeoliella</taxon>
    </lineage>
</organism>
<dbReference type="PROSITE" id="PS50818">
    <property type="entry name" value="INTEIN_C_TER"/>
    <property type="match status" value="1"/>
</dbReference>
<gene>
    <name evidence="1" type="ORF">Pan181_23950</name>
</gene>
<dbReference type="EMBL" id="CP036278">
    <property type="protein sequence ID" value="QDU56190.1"/>
    <property type="molecule type" value="Genomic_DNA"/>
</dbReference>
<evidence type="ECO:0000313" key="2">
    <source>
        <dbReference type="Proteomes" id="UP000315750"/>
    </source>
</evidence>
<reference evidence="1 2" key="1">
    <citation type="submission" date="2019-02" db="EMBL/GenBank/DDBJ databases">
        <title>Deep-cultivation of Planctomycetes and their phenomic and genomic characterization uncovers novel biology.</title>
        <authorList>
            <person name="Wiegand S."/>
            <person name="Jogler M."/>
            <person name="Boedeker C."/>
            <person name="Pinto D."/>
            <person name="Vollmers J."/>
            <person name="Rivas-Marin E."/>
            <person name="Kohn T."/>
            <person name="Peeters S.H."/>
            <person name="Heuer A."/>
            <person name="Rast P."/>
            <person name="Oberbeckmann S."/>
            <person name="Bunk B."/>
            <person name="Jeske O."/>
            <person name="Meyerdierks A."/>
            <person name="Storesund J.E."/>
            <person name="Kallscheuer N."/>
            <person name="Luecker S."/>
            <person name="Lage O.M."/>
            <person name="Pohl T."/>
            <person name="Merkel B.J."/>
            <person name="Hornburger P."/>
            <person name="Mueller R.-W."/>
            <person name="Bruemmer F."/>
            <person name="Labrenz M."/>
            <person name="Spormann A.M."/>
            <person name="Op den Camp H."/>
            <person name="Overmann J."/>
            <person name="Amann R."/>
            <person name="Jetten M.S.M."/>
            <person name="Mascher T."/>
            <person name="Medema M.H."/>
            <person name="Devos D.P."/>
            <person name="Kaster A.-K."/>
            <person name="Ovreas L."/>
            <person name="Rohde M."/>
            <person name="Galperin M.Y."/>
            <person name="Jogler C."/>
        </authorList>
    </citation>
    <scope>NUCLEOTIDE SEQUENCE [LARGE SCALE GENOMIC DNA]</scope>
    <source>
        <strain evidence="1 2">Pan181</strain>
    </source>
</reference>
<keyword evidence="2" id="KW-1185">Reference proteome</keyword>
<protein>
    <submittedName>
        <fullName evidence="1">Uncharacterized protein</fullName>
    </submittedName>
</protein>
<dbReference type="Gene3D" id="2.170.16.10">
    <property type="entry name" value="Hedgehog/Intein (Hint) domain"/>
    <property type="match status" value="1"/>
</dbReference>
<dbReference type="SUPFAM" id="SSF51294">
    <property type="entry name" value="Hedgehog/intein (Hint) domain"/>
    <property type="match status" value="1"/>
</dbReference>
<dbReference type="Pfam" id="PF07591">
    <property type="entry name" value="PT-HINT"/>
    <property type="match status" value="1"/>
</dbReference>
<sequence length="206" mass="22989">MHLDGQYHHELFDLTFTTDAGAAESVRTTGWHKFYRVDDQAWVSAAELNRGDTLEGIDGLLTVESLNRAPGTHRVYNLTVEGEHVYRVASLGALVHNNGCSARKHVAYTAEALDYPGKKYSGRSSGVDMTAEQILAKRKSVHHRNLGPLELDQISDLGSAIRGREQLLKDKFEELGVATEQIQPISPRSKNRNKYIQDAIDEFGDR</sequence>
<accession>A0A518AN93</accession>
<evidence type="ECO:0000313" key="1">
    <source>
        <dbReference type="EMBL" id="QDU56190.1"/>
    </source>
</evidence>
<dbReference type="AlphaFoldDB" id="A0A518AN93"/>
<dbReference type="CDD" id="cd00081">
    <property type="entry name" value="Hint"/>
    <property type="match status" value="1"/>
</dbReference>